<name>A0A0H4TM11_9ACTN</name>
<dbReference type="SUPFAM" id="SSF64263">
    <property type="entry name" value="Prokaryotic ribosomal protein L17"/>
    <property type="match status" value="1"/>
</dbReference>
<keyword evidence="3 4" id="KW-0687">Ribonucleoprotein</keyword>
<dbReference type="PANTHER" id="PTHR14413">
    <property type="entry name" value="RIBOSOMAL PROTEIN L17"/>
    <property type="match status" value="1"/>
</dbReference>
<evidence type="ECO:0000256" key="4">
    <source>
        <dbReference type="HAMAP-Rule" id="MF_01368"/>
    </source>
</evidence>
<evidence type="ECO:0000256" key="5">
    <source>
        <dbReference type="RuleBase" id="RU000660"/>
    </source>
</evidence>
<evidence type="ECO:0000256" key="1">
    <source>
        <dbReference type="ARBA" id="ARBA00008777"/>
    </source>
</evidence>
<dbReference type="GO" id="GO:0003735">
    <property type="term" value="F:structural constituent of ribosome"/>
    <property type="evidence" value="ECO:0007669"/>
    <property type="project" value="InterPro"/>
</dbReference>
<reference evidence="6" key="1">
    <citation type="journal article" date="2015" name="ISME J.">
        <title>Aquifer environment selects for microbial species cohorts in sediment and groundwater.</title>
        <authorList>
            <person name="Hug L.A."/>
            <person name="Thomas B.C."/>
            <person name="Brown C.T."/>
            <person name="Frischkorn K.R."/>
            <person name="Williams K.H."/>
            <person name="Tringe S.G."/>
            <person name="Banfield J.F."/>
        </authorList>
    </citation>
    <scope>NUCLEOTIDE SEQUENCE</scope>
</reference>
<proteinExistence type="inferred from homology"/>
<evidence type="ECO:0000256" key="3">
    <source>
        <dbReference type="ARBA" id="ARBA00023274"/>
    </source>
</evidence>
<keyword evidence="2 4" id="KW-0689">Ribosomal protein</keyword>
<evidence type="ECO:0000256" key="2">
    <source>
        <dbReference type="ARBA" id="ARBA00022980"/>
    </source>
</evidence>
<organism evidence="6">
    <name type="scientific">uncultured actinobacterium Rifle_16ft_4_minimus_2010</name>
    <dbReference type="NCBI Taxonomy" id="1665146"/>
    <lineage>
        <taxon>Bacteria</taxon>
        <taxon>Bacillati</taxon>
        <taxon>Actinomycetota</taxon>
        <taxon>Actinomycetes</taxon>
        <taxon>marine Actinobacteria clade</taxon>
        <taxon>environmental samples</taxon>
    </lineage>
</organism>
<dbReference type="NCBIfam" id="TIGR00059">
    <property type="entry name" value="L17"/>
    <property type="match status" value="1"/>
</dbReference>
<dbReference type="HAMAP" id="MF_01368">
    <property type="entry name" value="Ribosomal_bL17"/>
    <property type="match status" value="1"/>
</dbReference>
<dbReference type="EMBL" id="KT006971">
    <property type="protein sequence ID" value="AKQ01604.1"/>
    <property type="molecule type" value="Genomic_DNA"/>
</dbReference>
<dbReference type="GO" id="GO:0022625">
    <property type="term" value="C:cytosolic large ribosomal subunit"/>
    <property type="evidence" value="ECO:0007669"/>
    <property type="project" value="TreeGrafter"/>
</dbReference>
<sequence>MPRPKRGPRFGGDAAHQKSLLSNLAQELFWDDKVTTTIAKAKLLRPYAEKMISRARTGTLHARRVILEDIGDTEVVTRLFDEVAPRYLERPGGYTRIVRIGPRRGDGAEMAIVELV</sequence>
<dbReference type="AlphaFoldDB" id="A0A0H4TM11"/>
<dbReference type="InterPro" id="IPR000456">
    <property type="entry name" value="Ribosomal_bL17"/>
</dbReference>
<evidence type="ECO:0000313" key="6">
    <source>
        <dbReference type="EMBL" id="AKQ01604.1"/>
    </source>
</evidence>
<accession>A0A0H4TM11</accession>
<dbReference type="Pfam" id="PF01196">
    <property type="entry name" value="Ribosomal_L17"/>
    <property type="match status" value="1"/>
</dbReference>
<dbReference type="Gene3D" id="3.90.1030.10">
    <property type="entry name" value="Ribosomal protein L17"/>
    <property type="match status" value="1"/>
</dbReference>
<gene>
    <name evidence="4 6" type="primary">rplQ</name>
</gene>
<protein>
    <recommendedName>
        <fullName evidence="4">Large ribosomal subunit protein bL17</fullName>
    </recommendedName>
</protein>
<dbReference type="InterPro" id="IPR036373">
    <property type="entry name" value="Ribosomal_bL17_sf"/>
</dbReference>
<comment type="subunit">
    <text evidence="4">Part of the 50S ribosomal subunit. Contacts protein L32.</text>
</comment>
<dbReference type="PANTHER" id="PTHR14413:SF16">
    <property type="entry name" value="LARGE RIBOSOMAL SUBUNIT PROTEIN BL17M"/>
    <property type="match status" value="1"/>
</dbReference>
<dbReference type="GO" id="GO:0006412">
    <property type="term" value="P:translation"/>
    <property type="evidence" value="ECO:0007669"/>
    <property type="project" value="UniProtKB-UniRule"/>
</dbReference>
<comment type="similarity">
    <text evidence="1 4 5">Belongs to the bacterial ribosomal protein bL17 family.</text>
</comment>